<organism evidence="1 2">
    <name type="scientific">Pseudomonas petrae</name>
    <dbReference type="NCBI Taxonomy" id="2912190"/>
    <lineage>
        <taxon>Bacteria</taxon>
        <taxon>Pseudomonadati</taxon>
        <taxon>Pseudomonadota</taxon>
        <taxon>Gammaproteobacteria</taxon>
        <taxon>Pseudomonadales</taxon>
        <taxon>Pseudomonadaceae</taxon>
        <taxon>Pseudomonas</taxon>
    </lineage>
</organism>
<keyword evidence="2" id="KW-1185">Reference proteome</keyword>
<dbReference type="EMBL" id="JAKJXH010000062">
    <property type="protein sequence ID" value="MCF7545692.1"/>
    <property type="molecule type" value="Genomic_DNA"/>
</dbReference>
<proteinExistence type="predicted"/>
<sequence>MNTEQVVTSNDVERFLASQQVAFYTSAKQAAAQAGDKQQYRHCIDCIDNIISRYGVAILQGIDHE</sequence>
<reference evidence="1" key="1">
    <citation type="submission" date="2022-01" db="EMBL/GenBank/DDBJ databases">
        <title>Pseudomonas sp. nov. isolated from Antarctic regolith.</title>
        <authorList>
            <person name="Novakova D."/>
            <person name="Sedlar K."/>
        </authorList>
    </citation>
    <scope>NUCLEOTIDE SEQUENCE</scope>
    <source>
        <strain evidence="1">P2647</strain>
    </source>
</reference>
<comment type="caution">
    <text evidence="1">The sequence shown here is derived from an EMBL/GenBank/DDBJ whole genome shotgun (WGS) entry which is preliminary data.</text>
</comment>
<dbReference type="RefSeq" id="WP_237254984.1">
    <property type="nucleotide sequence ID" value="NZ_JAKJXF010000017.1"/>
</dbReference>
<gene>
    <name evidence="1" type="ORF">L4G47_26250</name>
</gene>
<evidence type="ECO:0000313" key="1">
    <source>
        <dbReference type="EMBL" id="MCF7545692.1"/>
    </source>
</evidence>
<accession>A0ABS9IDB0</accession>
<protein>
    <submittedName>
        <fullName evidence="1">Uncharacterized protein</fullName>
    </submittedName>
</protein>
<name>A0ABS9IDB0_9PSED</name>
<evidence type="ECO:0000313" key="2">
    <source>
        <dbReference type="Proteomes" id="UP001162905"/>
    </source>
</evidence>
<dbReference type="Proteomes" id="UP001162905">
    <property type="component" value="Unassembled WGS sequence"/>
</dbReference>